<dbReference type="AlphaFoldDB" id="A0A0S2DK07"/>
<evidence type="ECO:0000313" key="2">
    <source>
        <dbReference type="EMBL" id="ALN58950.1"/>
    </source>
</evidence>
<organism evidence="2 3">
    <name type="scientific">Lysobacter enzymogenes</name>
    <dbReference type="NCBI Taxonomy" id="69"/>
    <lineage>
        <taxon>Bacteria</taxon>
        <taxon>Pseudomonadati</taxon>
        <taxon>Pseudomonadota</taxon>
        <taxon>Gammaproteobacteria</taxon>
        <taxon>Lysobacterales</taxon>
        <taxon>Lysobacteraceae</taxon>
        <taxon>Lysobacter</taxon>
    </lineage>
</organism>
<protein>
    <submittedName>
        <fullName evidence="2">Uncharacterized protein</fullName>
    </submittedName>
</protein>
<accession>A0A0S2DK07</accession>
<dbReference type="Proteomes" id="UP000061569">
    <property type="component" value="Chromosome"/>
</dbReference>
<feature type="compositionally biased region" description="Basic residues" evidence="1">
    <location>
        <begin position="1"/>
        <end position="15"/>
    </location>
</feature>
<name>A0A0S2DK07_LYSEN</name>
<reference evidence="2 3" key="1">
    <citation type="submission" date="2015-11" db="EMBL/GenBank/DDBJ databases">
        <title>Genome sequences of Lysobacter enzymogenes strain C3 and Lysobacter antibioticus ATCC 29479.</title>
        <authorList>
            <person name="Kobayashi D.Y."/>
        </authorList>
    </citation>
    <scope>NUCLEOTIDE SEQUENCE [LARGE SCALE GENOMIC DNA]</scope>
    <source>
        <strain evidence="2 3">C3</strain>
    </source>
</reference>
<evidence type="ECO:0000256" key="1">
    <source>
        <dbReference type="SAM" id="MobiDB-lite"/>
    </source>
</evidence>
<dbReference type="STRING" id="69.GLE_3606"/>
<sequence length="39" mass="4210">MSARSPRRAANRRVHAQSAAACALPRRPGASPLRIRRSG</sequence>
<feature type="region of interest" description="Disordered" evidence="1">
    <location>
        <begin position="1"/>
        <end position="39"/>
    </location>
</feature>
<evidence type="ECO:0000313" key="3">
    <source>
        <dbReference type="Proteomes" id="UP000061569"/>
    </source>
</evidence>
<dbReference type="KEGG" id="lez:GLE_3606"/>
<gene>
    <name evidence="2" type="ORF">GLE_3606</name>
</gene>
<dbReference type="PATRIC" id="fig|69.6.peg.3549"/>
<dbReference type="EMBL" id="CP013140">
    <property type="protein sequence ID" value="ALN58950.1"/>
    <property type="molecule type" value="Genomic_DNA"/>
</dbReference>
<proteinExistence type="predicted"/>